<dbReference type="CDD" id="cd00367">
    <property type="entry name" value="PTS-HPr_like"/>
    <property type="match status" value="1"/>
</dbReference>
<dbReference type="Pfam" id="PF00381">
    <property type="entry name" value="PTS-HPr"/>
    <property type="match status" value="1"/>
</dbReference>
<evidence type="ECO:0000256" key="4">
    <source>
        <dbReference type="ARBA" id="ARBA00022683"/>
    </source>
</evidence>
<dbReference type="InterPro" id="IPR001020">
    <property type="entry name" value="PTS_HPr_His_P_site"/>
</dbReference>
<comment type="caution">
    <text evidence="6">The sequence shown here is derived from an EMBL/GenBank/DDBJ whole genome shotgun (WGS) entry which is preliminary data.</text>
</comment>
<evidence type="ECO:0000256" key="3">
    <source>
        <dbReference type="ARBA" id="ARBA00022490"/>
    </source>
</evidence>
<dbReference type="Gene3D" id="3.30.1340.10">
    <property type="entry name" value="HPr-like"/>
    <property type="match status" value="1"/>
</dbReference>
<dbReference type="PROSITE" id="PS00369">
    <property type="entry name" value="PTS_HPR_HIS"/>
    <property type="match status" value="1"/>
</dbReference>
<comment type="similarity">
    <text evidence="2">Belongs to the HPr family.</text>
</comment>
<dbReference type="AlphaFoldDB" id="A0A399R6K9"/>
<evidence type="ECO:0000313" key="6">
    <source>
        <dbReference type="EMBL" id="RIJ26998.1"/>
    </source>
</evidence>
<dbReference type="OrthoDB" id="9798965at2"/>
<dbReference type="PRINTS" id="PR00107">
    <property type="entry name" value="PHOSPHOCPHPR"/>
</dbReference>
<dbReference type="NCBIfam" id="TIGR01003">
    <property type="entry name" value="PTS_HPr_family"/>
    <property type="match status" value="1"/>
</dbReference>
<organism evidence="6 7">
    <name type="scientific">Henriciella mobilis</name>
    <dbReference type="NCBI Taxonomy" id="2305467"/>
    <lineage>
        <taxon>Bacteria</taxon>
        <taxon>Pseudomonadati</taxon>
        <taxon>Pseudomonadota</taxon>
        <taxon>Alphaproteobacteria</taxon>
        <taxon>Hyphomonadales</taxon>
        <taxon>Hyphomonadaceae</taxon>
        <taxon>Henriciella</taxon>
    </lineage>
</organism>
<dbReference type="GO" id="GO:0005737">
    <property type="term" value="C:cytoplasm"/>
    <property type="evidence" value="ECO:0007669"/>
    <property type="project" value="UniProtKB-SubCell"/>
</dbReference>
<dbReference type="PROSITE" id="PS51350">
    <property type="entry name" value="PTS_HPR_DOM"/>
    <property type="match status" value="1"/>
</dbReference>
<feature type="domain" description="HPr" evidence="5">
    <location>
        <begin position="1"/>
        <end position="87"/>
    </location>
</feature>
<dbReference type="InterPro" id="IPR050399">
    <property type="entry name" value="HPr"/>
</dbReference>
<name>A0A399R6K9_9PROT</name>
<gene>
    <name evidence="6" type="ORF">D1223_17880</name>
</gene>
<proteinExistence type="inferred from homology"/>
<dbReference type="InterPro" id="IPR035895">
    <property type="entry name" value="HPr-like_sf"/>
</dbReference>
<dbReference type="SUPFAM" id="SSF55594">
    <property type="entry name" value="HPr-like"/>
    <property type="match status" value="1"/>
</dbReference>
<dbReference type="PANTHER" id="PTHR33705">
    <property type="entry name" value="PHOSPHOCARRIER PROTEIN HPR"/>
    <property type="match status" value="1"/>
</dbReference>
<protein>
    <submittedName>
        <fullName evidence="6">HPr family phosphocarrier protein</fullName>
    </submittedName>
</protein>
<evidence type="ECO:0000256" key="1">
    <source>
        <dbReference type="ARBA" id="ARBA00004496"/>
    </source>
</evidence>
<evidence type="ECO:0000259" key="5">
    <source>
        <dbReference type="PROSITE" id="PS51350"/>
    </source>
</evidence>
<comment type="subcellular location">
    <subcellularLocation>
        <location evidence="1">Cytoplasm</location>
    </subcellularLocation>
</comment>
<sequence length="91" mass="9655">MEQTVRIVNRKGLHARASAKLAKLAVTLPAQVFVMREGEVANAHSIMDLLMLAAHQGSEVTVKASGKDAGPSVEAVVDLIADGFGERDEDD</sequence>
<evidence type="ECO:0000256" key="2">
    <source>
        <dbReference type="ARBA" id="ARBA00010736"/>
    </source>
</evidence>
<dbReference type="GO" id="GO:0009401">
    <property type="term" value="P:phosphoenolpyruvate-dependent sugar phosphotransferase system"/>
    <property type="evidence" value="ECO:0007669"/>
    <property type="project" value="UniProtKB-KW"/>
</dbReference>
<dbReference type="EMBL" id="QWFX01000016">
    <property type="protein sequence ID" value="RIJ26998.1"/>
    <property type="molecule type" value="Genomic_DNA"/>
</dbReference>
<accession>A0A399R6K9</accession>
<keyword evidence="4" id="KW-0598">Phosphotransferase system</keyword>
<dbReference type="PANTHER" id="PTHR33705:SF2">
    <property type="entry name" value="PHOSPHOCARRIER PROTEIN NPR"/>
    <property type="match status" value="1"/>
</dbReference>
<keyword evidence="3" id="KW-0963">Cytoplasm</keyword>
<reference evidence="6 7" key="1">
    <citation type="submission" date="2018-08" db="EMBL/GenBank/DDBJ databases">
        <title>Henriciella mobilis sp. nov., isolated from seawater.</title>
        <authorList>
            <person name="Cheng H."/>
            <person name="Wu Y.-H."/>
            <person name="Xu X.-W."/>
            <person name="Guo L.-L."/>
        </authorList>
    </citation>
    <scope>NUCLEOTIDE SEQUENCE [LARGE SCALE GENOMIC DNA]</scope>
    <source>
        <strain evidence="6 7">JN25</strain>
    </source>
</reference>
<keyword evidence="7" id="KW-1185">Reference proteome</keyword>
<dbReference type="InterPro" id="IPR000032">
    <property type="entry name" value="HPr-like"/>
</dbReference>
<dbReference type="Proteomes" id="UP000266385">
    <property type="component" value="Unassembled WGS sequence"/>
</dbReference>
<evidence type="ECO:0000313" key="7">
    <source>
        <dbReference type="Proteomes" id="UP000266385"/>
    </source>
</evidence>